<proteinExistence type="predicted"/>
<evidence type="ECO:0000313" key="2">
    <source>
        <dbReference type="EMBL" id="JAE03506.1"/>
    </source>
</evidence>
<name>A0A0A9TT96_ARUDO</name>
<evidence type="ECO:0000256" key="1">
    <source>
        <dbReference type="SAM" id="MobiDB-lite"/>
    </source>
</evidence>
<accession>A0A0A9TT96</accession>
<dbReference type="EMBL" id="GBRH01194390">
    <property type="protein sequence ID" value="JAE03506.1"/>
    <property type="molecule type" value="Transcribed_RNA"/>
</dbReference>
<reference evidence="2" key="1">
    <citation type="submission" date="2014-09" db="EMBL/GenBank/DDBJ databases">
        <authorList>
            <person name="Magalhaes I.L.F."/>
            <person name="Oliveira U."/>
            <person name="Santos F.R."/>
            <person name="Vidigal T.H.D.A."/>
            <person name="Brescovit A.D."/>
            <person name="Santos A.J."/>
        </authorList>
    </citation>
    <scope>NUCLEOTIDE SEQUENCE</scope>
    <source>
        <tissue evidence="2">Shoot tissue taken approximately 20 cm above the soil surface</tissue>
    </source>
</reference>
<feature type="region of interest" description="Disordered" evidence="1">
    <location>
        <begin position="1"/>
        <end position="22"/>
    </location>
</feature>
<reference evidence="2" key="2">
    <citation type="journal article" date="2015" name="Data Brief">
        <title>Shoot transcriptome of the giant reed, Arundo donax.</title>
        <authorList>
            <person name="Barrero R.A."/>
            <person name="Guerrero F.D."/>
            <person name="Moolhuijzen P."/>
            <person name="Goolsby J.A."/>
            <person name="Tidwell J."/>
            <person name="Bellgard S.E."/>
            <person name="Bellgard M.I."/>
        </authorList>
    </citation>
    <scope>NUCLEOTIDE SEQUENCE</scope>
    <source>
        <tissue evidence="2">Shoot tissue taken approximately 20 cm above the soil surface</tissue>
    </source>
</reference>
<dbReference type="AlphaFoldDB" id="A0A0A9TT96"/>
<sequence length="22" mass="2575">MERDGDGRDLMGRRAGGRRERK</sequence>
<organism evidence="2">
    <name type="scientific">Arundo donax</name>
    <name type="common">Giant reed</name>
    <name type="synonym">Donax arundinaceus</name>
    <dbReference type="NCBI Taxonomy" id="35708"/>
    <lineage>
        <taxon>Eukaryota</taxon>
        <taxon>Viridiplantae</taxon>
        <taxon>Streptophyta</taxon>
        <taxon>Embryophyta</taxon>
        <taxon>Tracheophyta</taxon>
        <taxon>Spermatophyta</taxon>
        <taxon>Magnoliopsida</taxon>
        <taxon>Liliopsida</taxon>
        <taxon>Poales</taxon>
        <taxon>Poaceae</taxon>
        <taxon>PACMAD clade</taxon>
        <taxon>Arundinoideae</taxon>
        <taxon>Arundineae</taxon>
        <taxon>Arundo</taxon>
    </lineage>
</organism>
<protein>
    <submittedName>
        <fullName evidence="2">Uncharacterized protein</fullName>
    </submittedName>
</protein>
<feature type="compositionally biased region" description="Basic and acidic residues" evidence="1">
    <location>
        <begin position="1"/>
        <end position="12"/>
    </location>
</feature>